<proteinExistence type="inferred from homology"/>
<evidence type="ECO:0000256" key="9">
    <source>
        <dbReference type="ARBA" id="ARBA00023280"/>
    </source>
</evidence>
<keyword evidence="5 11" id="KW-0519">Myristate</keyword>
<protein>
    <recommendedName>
        <fullName evidence="2 11">Protein Nef</fullName>
    </recommendedName>
</protein>
<evidence type="ECO:0000256" key="6">
    <source>
        <dbReference type="ARBA" id="ARBA00022870"/>
    </source>
</evidence>
<keyword evidence="10 11" id="KW-0449">Lipoprotein</keyword>
<keyword evidence="4" id="KW-0945">Host-virus interaction</keyword>
<evidence type="ECO:0000256" key="10">
    <source>
        <dbReference type="ARBA" id="ARBA00023288"/>
    </source>
</evidence>
<keyword evidence="8" id="KW-0472">Membrane</keyword>
<organismHost>
    <name type="scientific">Cercopithecidae</name>
    <name type="common">Old World monkeys</name>
    <dbReference type="NCBI Taxonomy" id="9527"/>
</organismHost>
<dbReference type="GO" id="GO:0005525">
    <property type="term" value="F:GTP binding"/>
    <property type="evidence" value="ECO:0007669"/>
    <property type="project" value="InterPro"/>
</dbReference>
<evidence type="ECO:0000256" key="7">
    <source>
        <dbReference type="ARBA" id="ARBA00023026"/>
    </source>
</evidence>
<name>Q70IG6_SIV</name>
<dbReference type="InterPro" id="IPR027481">
    <property type="entry name" value="HIV-1_Nef_core_sf"/>
</dbReference>
<evidence type="ECO:0000256" key="11">
    <source>
        <dbReference type="RuleBase" id="RU000344"/>
    </source>
</evidence>
<evidence type="ECO:0000313" key="12">
    <source>
        <dbReference type="EMBL" id="CAE46406.1"/>
    </source>
</evidence>
<evidence type="ECO:0000256" key="8">
    <source>
        <dbReference type="ARBA" id="ARBA00023136"/>
    </source>
</evidence>
<organismHost>
    <name type="scientific">Pan troglodytes</name>
    <name type="common">Chimpanzee</name>
    <dbReference type="NCBI Taxonomy" id="9598"/>
</organismHost>
<dbReference type="EMBL" id="AJ580407">
    <property type="protein sequence ID" value="CAE46406.1"/>
    <property type="molecule type" value="Genomic_RNA"/>
</dbReference>
<keyword evidence="6" id="KW-1043">Host membrane</keyword>
<dbReference type="Gene3D" id="3.30.62.10">
    <property type="entry name" value="Nef Regulatory Factor"/>
    <property type="match status" value="1"/>
</dbReference>
<evidence type="ECO:0000256" key="1">
    <source>
        <dbReference type="ARBA" id="ARBA00006933"/>
    </source>
</evidence>
<dbReference type="SUPFAM" id="SSF55671">
    <property type="entry name" value="Regulatory factor Nef"/>
    <property type="match status" value="1"/>
</dbReference>
<dbReference type="InterPro" id="IPR001558">
    <property type="entry name" value="HIV_Nef"/>
</dbReference>
<sequence length="248" mass="29332">MGSKNSKQASGIWGLAPSNKEGRQRKWYWRLLPEQQEKWWPSPDGSDRALKLSSTRLLEHDEDEETFVDAEEIIQSSPALDPQHPRIHQYVVDHDDEEEVGFPVRPRRPLHAPTYKDMIDMSHFLKEKGGLQDIFYSPRRHAILDLYAQNEHGFITGWQTYTDGPGIRYPLEFGFLWKLVPVTIEEEYDNKEENCLLHDRYEGQQADPWRETLVWRFDPELAWCYKAGHKKLQTSQHNNYCQRAKPRK</sequence>
<evidence type="ECO:0000256" key="2">
    <source>
        <dbReference type="ARBA" id="ARBA00013526"/>
    </source>
</evidence>
<evidence type="ECO:0000256" key="5">
    <source>
        <dbReference type="ARBA" id="ARBA00022707"/>
    </source>
</evidence>
<keyword evidence="7 11" id="KW-0843">Virulence</keyword>
<comment type="similarity">
    <text evidence="1 11">Belongs to the lentivirus primate group Nef protein family.</text>
</comment>
<dbReference type="Pfam" id="PF00469">
    <property type="entry name" value="F-protein"/>
    <property type="match status" value="1"/>
</dbReference>
<evidence type="ECO:0000256" key="3">
    <source>
        <dbReference type="ARBA" id="ARBA00022511"/>
    </source>
</evidence>
<keyword evidence="3" id="KW-1032">Host cell membrane</keyword>
<organism evidence="12">
    <name type="scientific">Simian immunodeficiency virus</name>
    <name type="common">SIV</name>
    <dbReference type="NCBI Taxonomy" id="11723"/>
    <lineage>
        <taxon>Viruses</taxon>
        <taxon>Riboviria</taxon>
        <taxon>Pararnavirae</taxon>
        <taxon>Artverviricota</taxon>
        <taxon>Revtraviricetes</taxon>
        <taxon>Ortervirales</taxon>
        <taxon>Retroviridae</taxon>
        <taxon>Orthoretrovirinae</taxon>
        <taxon>Lentivirus</taxon>
        <taxon>Lentivirus simimdef</taxon>
    </lineage>
</organism>
<reference evidence="12" key="1">
    <citation type="journal article" date="2005" name="J. Virol.">
        <title>Characterization of a novel vpu-harboring simian immunodeficiency virus from a Dent's Mona monkey (Cercopithecus mona denti).</title>
        <authorList>
            <person name="Dazza M.C."/>
            <person name="Ekwalanga M."/>
            <person name="Nende M."/>
            <person name="Shamamba K.B."/>
            <person name="Bitshi P."/>
            <person name="Paraskevis D."/>
            <person name="Saragosti S."/>
        </authorList>
    </citation>
    <scope>NUCLEOTIDE SEQUENCE</scope>
</reference>
<evidence type="ECO:0000256" key="4">
    <source>
        <dbReference type="ARBA" id="ARBA00022581"/>
    </source>
</evidence>
<accession>Q70IG6</accession>
<keyword evidence="9 11" id="KW-0899">Viral immunoevasion</keyword>
<gene>
    <name evidence="12" type="primary">nef</name>
</gene>